<keyword evidence="3" id="KW-1003">Cell membrane</keyword>
<keyword evidence="2" id="KW-0813">Transport</keyword>
<dbReference type="CDD" id="cd17324">
    <property type="entry name" value="MFS_NepI_like"/>
    <property type="match status" value="1"/>
</dbReference>
<keyword evidence="10" id="KW-1185">Reference proteome</keyword>
<dbReference type="PANTHER" id="PTHR43124:SF10">
    <property type="entry name" value="PURINE EFFLUX PUMP PBUE"/>
    <property type="match status" value="1"/>
</dbReference>
<feature type="transmembrane region" description="Helical" evidence="7">
    <location>
        <begin position="330"/>
        <end position="350"/>
    </location>
</feature>
<evidence type="ECO:0000256" key="4">
    <source>
        <dbReference type="ARBA" id="ARBA00022692"/>
    </source>
</evidence>
<feature type="transmembrane region" description="Helical" evidence="7">
    <location>
        <begin position="102"/>
        <end position="119"/>
    </location>
</feature>
<feature type="transmembrane region" description="Helical" evidence="7">
    <location>
        <begin position="74"/>
        <end position="96"/>
    </location>
</feature>
<dbReference type="EMBL" id="JBHUME010000002">
    <property type="protein sequence ID" value="MFD2611426.1"/>
    <property type="molecule type" value="Genomic_DNA"/>
</dbReference>
<sequence length="392" mass="40804">MDRNGMTVYVLALGVFFTATSELIIGGILPQVARDLNISVGLAGQLITFYSLAFAIGTPALVLMTSRMDRKRVLLGSLGLYLAGSFIAFSSSGFAMAVVSRIVLGASSGLFLVTSFSVAPKLVAPEKLGGAIATIILGFSGALVLGVPIGVAITELRDWRSSFLLLFVLSLVLLYVIYKLVPKMEGQAPVPLKKQVSVLGSTVVVSGLALSFFRETGTSAFYSYLSPYLKEILHMDPARIGAVILVLGVIGALGSRAGGFIIDRWGAKRAIAASLMLQLAALALLPPASSVPQLALVLLALIILAMFIGGPALQTYFLQQEPDSANMVMSLNMSVVHLGLAAGAGIGGTALDSLDTVSYHPWVAGIGLLLALAAGAAGLAAAKIRRSVQEVR</sequence>
<evidence type="ECO:0000256" key="1">
    <source>
        <dbReference type="ARBA" id="ARBA00004651"/>
    </source>
</evidence>
<dbReference type="PANTHER" id="PTHR43124">
    <property type="entry name" value="PURINE EFFLUX PUMP PBUE"/>
    <property type="match status" value="1"/>
</dbReference>
<dbReference type="InterPro" id="IPR036259">
    <property type="entry name" value="MFS_trans_sf"/>
</dbReference>
<dbReference type="Proteomes" id="UP001597541">
    <property type="component" value="Unassembled WGS sequence"/>
</dbReference>
<name>A0ABW5P7Y3_9BACL</name>
<evidence type="ECO:0000259" key="8">
    <source>
        <dbReference type="PROSITE" id="PS50850"/>
    </source>
</evidence>
<organism evidence="9 10">
    <name type="scientific">Paenibacillus gansuensis</name>
    <dbReference type="NCBI Taxonomy" id="306542"/>
    <lineage>
        <taxon>Bacteria</taxon>
        <taxon>Bacillati</taxon>
        <taxon>Bacillota</taxon>
        <taxon>Bacilli</taxon>
        <taxon>Bacillales</taxon>
        <taxon>Paenibacillaceae</taxon>
        <taxon>Paenibacillus</taxon>
    </lineage>
</organism>
<protein>
    <submittedName>
        <fullName evidence="9">MFS transporter</fullName>
    </submittedName>
</protein>
<feature type="domain" description="Major facilitator superfamily (MFS) profile" evidence="8">
    <location>
        <begin position="7"/>
        <end position="392"/>
    </location>
</feature>
<feature type="transmembrane region" description="Helical" evidence="7">
    <location>
        <begin position="237"/>
        <end position="258"/>
    </location>
</feature>
<evidence type="ECO:0000313" key="9">
    <source>
        <dbReference type="EMBL" id="MFD2611426.1"/>
    </source>
</evidence>
<dbReference type="RefSeq" id="WP_377600025.1">
    <property type="nucleotide sequence ID" value="NZ_JBHUME010000002.1"/>
</dbReference>
<dbReference type="SUPFAM" id="SSF103473">
    <property type="entry name" value="MFS general substrate transporter"/>
    <property type="match status" value="1"/>
</dbReference>
<feature type="transmembrane region" description="Helical" evidence="7">
    <location>
        <begin position="198"/>
        <end position="217"/>
    </location>
</feature>
<proteinExistence type="predicted"/>
<keyword evidence="5 7" id="KW-1133">Transmembrane helix</keyword>
<evidence type="ECO:0000256" key="7">
    <source>
        <dbReference type="SAM" id="Phobius"/>
    </source>
</evidence>
<dbReference type="Pfam" id="PF07690">
    <property type="entry name" value="MFS_1"/>
    <property type="match status" value="1"/>
</dbReference>
<dbReference type="PROSITE" id="PS50850">
    <property type="entry name" value="MFS"/>
    <property type="match status" value="1"/>
</dbReference>
<reference evidence="10" key="1">
    <citation type="journal article" date="2019" name="Int. J. Syst. Evol. Microbiol.">
        <title>The Global Catalogue of Microorganisms (GCM) 10K type strain sequencing project: providing services to taxonomists for standard genome sequencing and annotation.</title>
        <authorList>
            <consortium name="The Broad Institute Genomics Platform"/>
            <consortium name="The Broad Institute Genome Sequencing Center for Infectious Disease"/>
            <person name="Wu L."/>
            <person name="Ma J."/>
        </authorList>
    </citation>
    <scope>NUCLEOTIDE SEQUENCE [LARGE SCALE GENOMIC DNA]</scope>
    <source>
        <strain evidence="10">KCTC 3950</strain>
    </source>
</reference>
<dbReference type="InterPro" id="IPR050189">
    <property type="entry name" value="MFS_Efflux_Transporters"/>
</dbReference>
<comment type="subcellular location">
    <subcellularLocation>
        <location evidence="1">Cell membrane</location>
        <topology evidence="1">Multi-pass membrane protein</topology>
    </subcellularLocation>
</comment>
<evidence type="ECO:0000256" key="5">
    <source>
        <dbReference type="ARBA" id="ARBA00022989"/>
    </source>
</evidence>
<evidence type="ECO:0000256" key="6">
    <source>
        <dbReference type="ARBA" id="ARBA00023136"/>
    </source>
</evidence>
<accession>A0ABW5P7Y3</accession>
<feature type="transmembrane region" description="Helical" evidence="7">
    <location>
        <begin position="7"/>
        <end position="30"/>
    </location>
</feature>
<evidence type="ECO:0000256" key="2">
    <source>
        <dbReference type="ARBA" id="ARBA00022448"/>
    </source>
</evidence>
<feature type="transmembrane region" description="Helical" evidence="7">
    <location>
        <begin position="159"/>
        <end position="178"/>
    </location>
</feature>
<feature type="transmembrane region" description="Helical" evidence="7">
    <location>
        <begin position="362"/>
        <end position="382"/>
    </location>
</feature>
<comment type="caution">
    <text evidence="9">The sequence shown here is derived from an EMBL/GenBank/DDBJ whole genome shotgun (WGS) entry which is preliminary data.</text>
</comment>
<evidence type="ECO:0000313" key="10">
    <source>
        <dbReference type="Proteomes" id="UP001597541"/>
    </source>
</evidence>
<keyword evidence="4 7" id="KW-0812">Transmembrane</keyword>
<dbReference type="InterPro" id="IPR020846">
    <property type="entry name" value="MFS_dom"/>
</dbReference>
<keyword evidence="6 7" id="KW-0472">Membrane</keyword>
<dbReference type="InterPro" id="IPR011701">
    <property type="entry name" value="MFS"/>
</dbReference>
<gene>
    <name evidence="9" type="ORF">ACFSUF_03200</name>
</gene>
<evidence type="ECO:0000256" key="3">
    <source>
        <dbReference type="ARBA" id="ARBA00022475"/>
    </source>
</evidence>
<feature type="transmembrane region" description="Helical" evidence="7">
    <location>
        <begin position="131"/>
        <end position="153"/>
    </location>
</feature>
<feature type="transmembrane region" description="Helical" evidence="7">
    <location>
        <begin position="42"/>
        <end position="62"/>
    </location>
</feature>
<dbReference type="Gene3D" id="1.20.1250.20">
    <property type="entry name" value="MFS general substrate transporter like domains"/>
    <property type="match status" value="2"/>
</dbReference>
<feature type="transmembrane region" description="Helical" evidence="7">
    <location>
        <begin position="270"/>
        <end position="288"/>
    </location>
</feature>
<feature type="transmembrane region" description="Helical" evidence="7">
    <location>
        <begin position="294"/>
        <end position="318"/>
    </location>
</feature>